<feature type="domain" description="Pyruvate kinase C-terminal" evidence="20">
    <location>
        <begin position="360"/>
        <end position="471"/>
    </location>
</feature>
<evidence type="ECO:0000256" key="10">
    <source>
        <dbReference type="ARBA" id="ARBA00022777"/>
    </source>
</evidence>
<dbReference type="InterPro" id="IPR011037">
    <property type="entry name" value="Pyrv_Knase-like_insert_dom_sf"/>
</dbReference>
<evidence type="ECO:0000256" key="3">
    <source>
        <dbReference type="ARBA" id="ARBA00004997"/>
    </source>
</evidence>
<gene>
    <name evidence="21" type="primary">pyk</name>
    <name evidence="21" type="ORF">ENQ20_11495</name>
</gene>
<dbReference type="SUPFAM" id="SSF52009">
    <property type="entry name" value="Phosphohistidine domain"/>
    <property type="match status" value="1"/>
</dbReference>
<dbReference type="InterPro" id="IPR015806">
    <property type="entry name" value="Pyrv_Knase_insert_dom_sf"/>
</dbReference>
<dbReference type="NCBIfam" id="NF004978">
    <property type="entry name" value="PRK06354.1"/>
    <property type="match status" value="1"/>
</dbReference>
<dbReference type="InterPro" id="IPR036918">
    <property type="entry name" value="Pyrv_Knase_C_sf"/>
</dbReference>
<dbReference type="UniPathway" id="UPA00109">
    <property type="reaction ID" value="UER00188"/>
</dbReference>
<evidence type="ECO:0000259" key="18">
    <source>
        <dbReference type="Pfam" id="PF00224"/>
    </source>
</evidence>
<comment type="caution">
    <text evidence="21">The sequence shown here is derived from an EMBL/GenBank/DDBJ whole genome shotgun (WGS) entry which is preliminary data.</text>
</comment>
<dbReference type="NCBIfam" id="NF004491">
    <property type="entry name" value="PRK05826.1"/>
    <property type="match status" value="1"/>
</dbReference>
<dbReference type="Pfam" id="PF00224">
    <property type="entry name" value="PK"/>
    <property type="match status" value="1"/>
</dbReference>
<feature type="domain" description="PEP-utilising enzyme mobile" evidence="19">
    <location>
        <begin position="510"/>
        <end position="579"/>
    </location>
</feature>
<comment type="similarity">
    <text evidence="5 17">Belongs to the pyruvate kinase family.</text>
</comment>
<evidence type="ECO:0000256" key="4">
    <source>
        <dbReference type="ARBA" id="ARBA00006237"/>
    </source>
</evidence>
<dbReference type="InterPro" id="IPR040442">
    <property type="entry name" value="Pyrv_kinase-like_dom_sf"/>
</dbReference>
<dbReference type="InterPro" id="IPR015795">
    <property type="entry name" value="Pyrv_Knase_C"/>
</dbReference>
<evidence type="ECO:0000256" key="1">
    <source>
        <dbReference type="ARBA" id="ARBA00001946"/>
    </source>
</evidence>
<comment type="cofactor">
    <cofactor evidence="2">
        <name>K(+)</name>
        <dbReference type="ChEBI" id="CHEBI:29103"/>
    </cofactor>
</comment>
<sequence>MLRVKIVCTIGPASRELPILRRIAEAGMNVARLNMSHGSHEYHAETIERVRIVAEQLQKPIAILADLQGPKLRTGKMQEGGVPLVKGEELILTTEDIIGEPGRVPVQYKDLPKAVKPGERILLDDGMLELEVIETSETEIRTQVILSGILHSNKGMNLPDASLDIPALTEKDIEDVKFAIDHQVDWVALSFVRKAHEVLELKSIIQNYSAFGRATPVIAKIEKPEAVKNIDSIIEAADGIMVARGDLGIETSPETVPGVQKILINKCIVAAKPVITATQMLDSMIRNPRPTRAEASDVANAVLDGTDAIMLSGETASGQYPVEAVVTMVKIAEEAERLRSTLGHQKIKYNEPRIFSTAGAVCRAAVYTANETKAKAIIAPTISGATARLMSAFRPEVPLIAVTPSPMVQRQLALHWGTYPLLTKRLSNTDEVVTDAINVAQAKGYIGEGDTVVLTAGVVGNVRSATSLMMVRRIDRVLVRGMGIGAREVAGILMKVEPPVKNPEEILVGPQHIIFTERVDRTLIGLLRRSGGLVTVQDGMDSPAAVAAVELGLPAIIGARGNLDELKDGIHVILDANTGQLSEWKK</sequence>
<dbReference type="InterPro" id="IPR001697">
    <property type="entry name" value="Pyr_Knase"/>
</dbReference>
<evidence type="ECO:0000256" key="2">
    <source>
        <dbReference type="ARBA" id="ARBA00001958"/>
    </source>
</evidence>
<dbReference type="Gene3D" id="3.50.30.10">
    <property type="entry name" value="Phosphohistidine domain"/>
    <property type="match status" value="1"/>
</dbReference>
<keyword evidence="10 17" id="KW-0418">Kinase</keyword>
<dbReference type="NCBIfam" id="TIGR01064">
    <property type="entry name" value="pyruv_kin"/>
    <property type="match status" value="1"/>
</dbReference>
<dbReference type="InterPro" id="IPR015793">
    <property type="entry name" value="Pyrv_Knase_brl"/>
</dbReference>
<dbReference type="GO" id="GO:0004743">
    <property type="term" value="F:pyruvate kinase activity"/>
    <property type="evidence" value="ECO:0007669"/>
    <property type="project" value="UniProtKB-UniRule"/>
</dbReference>
<keyword evidence="13" id="KW-0630">Potassium</keyword>
<dbReference type="GO" id="GO:0000287">
    <property type="term" value="F:magnesium ion binding"/>
    <property type="evidence" value="ECO:0007669"/>
    <property type="project" value="UniProtKB-UniRule"/>
</dbReference>
<proteinExistence type="inferred from homology"/>
<evidence type="ECO:0000256" key="15">
    <source>
        <dbReference type="ARBA" id="ARBA00023317"/>
    </source>
</evidence>
<dbReference type="SUPFAM" id="SSF51621">
    <property type="entry name" value="Phosphoenolpyruvate/pyruvate domain"/>
    <property type="match status" value="1"/>
</dbReference>
<dbReference type="SUPFAM" id="SSF50800">
    <property type="entry name" value="PK beta-barrel domain-like"/>
    <property type="match status" value="1"/>
</dbReference>
<evidence type="ECO:0000256" key="17">
    <source>
        <dbReference type="RuleBase" id="RU000504"/>
    </source>
</evidence>
<evidence type="ECO:0000259" key="19">
    <source>
        <dbReference type="Pfam" id="PF00391"/>
    </source>
</evidence>
<dbReference type="Gene3D" id="3.40.1380.20">
    <property type="entry name" value="Pyruvate kinase, C-terminal domain"/>
    <property type="match status" value="1"/>
</dbReference>
<evidence type="ECO:0000259" key="20">
    <source>
        <dbReference type="Pfam" id="PF02887"/>
    </source>
</evidence>
<feature type="domain" description="Pyruvate kinase barrel" evidence="18">
    <location>
        <begin position="3"/>
        <end position="325"/>
    </location>
</feature>
<dbReference type="GO" id="GO:0005524">
    <property type="term" value="F:ATP binding"/>
    <property type="evidence" value="ECO:0007669"/>
    <property type="project" value="UniProtKB-KW"/>
</dbReference>
<dbReference type="GO" id="GO:0016301">
    <property type="term" value="F:kinase activity"/>
    <property type="evidence" value="ECO:0007669"/>
    <property type="project" value="UniProtKB-KW"/>
</dbReference>
<dbReference type="FunFam" id="2.40.33.10:FF:000001">
    <property type="entry name" value="Pyruvate kinase"/>
    <property type="match status" value="1"/>
</dbReference>
<dbReference type="Gene3D" id="2.40.33.10">
    <property type="entry name" value="PK beta-barrel domain-like"/>
    <property type="match status" value="1"/>
</dbReference>
<organism evidence="21">
    <name type="scientific">Caldilinea aerophila</name>
    <dbReference type="NCBI Taxonomy" id="133453"/>
    <lineage>
        <taxon>Bacteria</taxon>
        <taxon>Bacillati</taxon>
        <taxon>Chloroflexota</taxon>
        <taxon>Caldilineae</taxon>
        <taxon>Caldilineales</taxon>
        <taxon>Caldilineaceae</taxon>
        <taxon>Caldilinea</taxon>
    </lineage>
</organism>
<keyword evidence="14 17" id="KW-0324">Glycolysis</keyword>
<evidence type="ECO:0000256" key="8">
    <source>
        <dbReference type="ARBA" id="ARBA00022723"/>
    </source>
</evidence>
<keyword evidence="7 17" id="KW-0808">Transferase</keyword>
<protein>
    <recommendedName>
        <fullName evidence="6 16">Pyruvate kinase</fullName>
        <ecNumber evidence="6 16">2.7.1.40</ecNumber>
    </recommendedName>
</protein>
<dbReference type="SUPFAM" id="SSF52935">
    <property type="entry name" value="PK C-terminal domain-like"/>
    <property type="match status" value="1"/>
</dbReference>
<dbReference type="InterPro" id="IPR008279">
    <property type="entry name" value="PEP-util_enz_mobile_dom"/>
</dbReference>
<dbReference type="Pfam" id="PF02887">
    <property type="entry name" value="PK_C"/>
    <property type="match status" value="1"/>
</dbReference>
<comment type="similarity">
    <text evidence="4">In the C-terminal section; belongs to the PEP-utilizing enzyme family.</text>
</comment>
<comment type="cofactor">
    <cofactor evidence="1">
        <name>Mg(2+)</name>
        <dbReference type="ChEBI" id="CHEBI:18420"/>
    </cofactor>
</comment>
<dbReference type="FunFam" id="3.20.20.60:FF:000025">
    <property type="entry name" value="Pyruvate kinase"/>
    <property type="match status" value="1"/>
</dbReference>
<comment type="catalytic activity">
    <reaction evidence="17">
        <text>pyruvate + ATP = phosphoenolpyruvate + ADP + H(+)</text>
        <dbReference type="Rhea" id="RHEA:18157"/>
        <dbReference type="ChEBI" id="CHEBI:15361"/>
        <dbReference type="ChEBI" id="CHEBI:15378"/>
        <dbReference type="ChEBI" id="CHEBI:30616"/>
        <dbReference type="ChEBI" id="CHEBI:58702"/>
        <dbReference type="ChEBI" id="CHEBI:456216"/>
        <dbReference type="EC" id="2.7.1.40"/>
    </reaction>
</comment>
<evidence type="ECO:0000256" key="9">
    <source>
        <dbReference type="ARBA" id="ARBA00022741"/>
    </source>
</evidence>
<reference evidence="21" key="1">
    <citation type="journal article" date="2020" name="mSystems">
        <title>Genome- and Community-Level Interaction Insights into Carbon Utilization and Element Cycling Functions of Hydrothermarchaeota in Hydrothermal Sediment.</title>
        <authorList>
            <person name="Zhou Z."/>
            <person name="Liu Y."/>
            <person name="Xu W."/>
            <person name="Pan J."/>
            <person name="Luo Z.H."/>
            <person name="Li M."/>
        </authorList>
    </citation>
    <scope>NUCLEOTIDE SEQUENCE [LARGE SCALE GENOMIC DNA]</scope>
    <source>
        <strain evidence="21">SpSt-289</strain>
    </source>
</reference>
<dbReference type="EC" id="2.7.1.40" evidence="6 16"/>
<dbReference type="InterPro" id="IPR036637">
    <property type="entry name" value="Phosphohistidine_dom_sf"/>
</dbReference>
<dbReference type="Pfam" id="PF00391">
    <property type="entry name" value="PEP-utilizers"/>
    <property type="match status" value="1"/>
</dbReference>
<evidence type="ECO:0000256" key="12">
    <source>
        <dbReference type="ARBA" id="ARBA00022842"/>
    </source>
</evidence>
<dbReference type="EMBL" id="DSMG01000116">
    <property type="protein sequence ID" value="HDX32096.1"/>
    <property type="molecule type" value="Genomic_DNA"/>
</dbReference>
<dbReference type="Gene3D" id="3.20.20.60">
    <property type="entry name" value="Phosphoenolpyruvate-binding domains"/>
    <property type="match status" value="1"/>
</dbReference>
<name>A0A7C1FHR8_9CHLR</name>
<dbReference type="InterPro" id="IPR015813">
    <property type="entry name" value="Pyrv/PenolPyrv_kinase-like_dom"/>
</dbReference>
<evidence type="ECO:0000256" key="11">
    <source>
        <dbReference type="ARBA" id="ARBA00022840"/>
    </source>
</evidence>
<dbReference type="AlphaFoldDB" id="A0A7C1FHR8"/>
<evidence type="ECO:0000256" key="13">
    <source>
        <dbReference type="ARBA" id="ARBA00022958"/>
    </source>
</evidence>
<dbReference type="PRINTS" id="PR01050">
    <property type="entry name" value="PYRUVTKNASE"/>
</dbReference>
<evidence type="ECO:0000256" key="14">
    <source>
        <dbReference type="ARBA" id="ARBA00023152"/>
    </source>
</evidence>
<keyword evidence="9" id="KW-0547">Nucleotide-binding</keyword>
<keyword evidence="15 21" id="KW-0670">Pyruvate</keyword>
<dbReference type="GO" id="GO:0030955">
    <property type="term" value="F:potassium ion binding"/>
    <property type="evidence" value="ECO:0007669"/>
    <property type="project" value="UniProtKB-UniRule"/>
</dbReference>
<dbReference type="PANTHER" id="PTHR11817">
    <property type="entry name" value="PYRUVATE KINASE"/>
    <property type="match status" value="1"/>
</dbReference>
<evidence type="ECO:0000256" key="6">
    <source>
        <dbReference type="ARBA" id="ARBA00012142"/>
    </source>
</evidence>
<evidence type="ECO:0000313" key="21">
    <source>
        <dbReference type="EMBL" id="HDX32096.1"/>
    </source>
</evidence>
<keyword evidence="8" id="KW-0479">Metal-binding</keyword>
<evidence type="ECO:0000256" key="16">
    <source>
        <dbReference type="NCBIfam" id="TIGR01064"/>
    </source>
</evidence>
<comment type="pathway">
    <text evidence="3 17">Carbohydrate degradation; glycolysis; pyruvate from D-glyceraldehyde 3-phosphate: step 5/5.</text>
</comment>
<keyword evidence="12 17" id="KW-0460">Magnesium</keyword>
<keyword evidence="11" id="KW-0067">ATP-binding</keyword>
<evidence type="ECO:0000256" key="7">
    <source>
        <dbReference type="ARBA" id="ARBA00022679"/>
    </source>
</evidence>
<accession>A0A7C1FHR8</accession>
<evidence type="ECO:0000256" key="5">
    <source>
        <dbReference type="ARBA" id="ARBA00008663"/>
    </source>
</evidence>